<reference evidence="2 3" key="1">
    <citation type="journal article" date="2011" name="J. Bacteriol.">
        <title>Complete genome sequences of two hemotropic Mycoplasmas, Mycoplasma haemofelis strain Ohio2 and Mycoplasma suis strain Illinois.</title>
        <authorList>
            <person name="Messick J.B."/>
            <person name="Santos A.P."/>
            <person name="Guimaraes A.M."/>
        </authorList>
    </citation>
    <scope>NUCLEOTIDE SEQUENCE [LARGE SCALE GENOMIC DNA]</scope>
    <source>
        <strain evidence="2 3">Ohio2</strain>
    </source>
</reference>
<dbReference type="HOGENOM" id="CLU_1925243_0_0_14"/>
<feature type="transmembrane region" description="Helical" evidence="1">
    <location>
        <begin position="48"/>
        <end position="73"/>
    </location>
</feature>
<sequence>MFNDSFLVLLSSSSLASISTALNAVAACFLFVALITPLMETIKTKKTFFLPVQFYVGYVAGAFFLLINAIAGIIGGHNTPLFCVFLVVNIVGLLANGYMYTVKMQNVNAAKSKGISEQEYWETVIKPTLENQQ</sequence>
<protein>
    <submittedName>
        <fullName evidence="2">Uncharacterized protein</fullName>
    </submittedName>
</protein>
<organism evidence="2 3">
    <name type="scientific">Mycoplasma haemofelis (strain Ohio2)</name>
    <dbReference type="NCBI Taxonomy" id="859194"/>
    <lineage>
        <taxon>Bacteria</taxon>
        <taxon>Bacillati</taxon>
        <taxon>Mycoplasmatota</taxon>
        <taxon>Mollicutes</taxon>
        <taxon>Mycoplasmataceae</taxon>
        <taxon>Mycoplasma</taxon>
    </lineage>
</organism>
<reference key="2">
    <citation type="submission" date="2011-05" db="EMBL/GenBank/DDBJ databases">
        <title>The Genome of Mycoplasma haemofelis Strain Ohio2, a pathogenic hemoplasma of the cat.</title>
        <authorList>
            <person name="Santos A.P."/>
            <person name="Guimaraes A.M.S."/>
            <person name="SanMiguel P.J."/>
            <person name="Martin S.W."/>
            <person name="Messick J.B."/>
        </authorList>
    </citation>
    <scope>NUCLEOTIDE SEQUENCE</scope>
    <source>
        <strain>Ohio2</strain>
    </source>
</reference>
<dbReference type="Proteomes" id="UP000007952">
    <property type="component" value="Chromosome"/>
</dbReference>
<evidence type="ECO:0000313" key="3">
    <source>
        <dbReference type="Proteomes" id="UP000007952"/>
    </source>
</evidence>
<dbReference type="BioCyc" id="MHAE859194:G1GR7-1211-MONOMER"/>
<accession>F6FFN9</accession>
<keyword evidence="1" id="KW-0472">Membrane</keyword>
<feature type="transmembrane region" description="Helical" evidence="1">
    <location>
        <begin position="79"/>
        <end position="101"/>
    </location>
</feature>
<gene>
    <name evidence="2" type="ordered locus">MHF_1219</name>
</gene>
<proteinExistence type="predicted"/>
<dbReference type="AlphaFoldDB" id="F6FFN9"/>
<keyword evidence="1" id="KW-0812">Transmembrane</keyword>
<dbReference type="EMBL" id="CP002808">
    <property type="protein sequence ID" value="AEG73457.1"/>
    <property type="molecule type" value="Genomic_DNA"/>
</dbReference>
<keyword evidence="1" id="KW-1133">Transmembrane helix</keyword>
<name>F6FFN9_MYCHI</name>
<evidence type="ECO:0000256" key="1">
    <source>
        <dbReference type="SAM" id="Phobius"/>
    </source>
</evidence>
<dbReference type="STRING" id="859194.MHF_1219"/>
<dbReference type="KEGG" id="mhf:MHF_1219"/>
<feature type="transmembrane region" description="Helical" evidence="1">
    <location>
        <begin position="6"/>
        <end position="36"/>
    </location>
</feature>
<evidence type="ECO:0000313" key="2">
    <source>
        <dbReference type="EMBL" id="AEG73457.1"/>
    </source>
</evidence>
<dbReference type="Gene3D" id="1.20.1280.290">
    <property type="match status" value="1"/>
</dbReference>